<name>A0A160MB66_9BACI</name>
<sequence length="105" mass="11848">MNSVLEFPCLKPQETDTEVLQLFAAECIQENKESVIQMINALKQPDVTYIIETITFKIMSLVLAEKSKGSIVEYISSGTYYKLTQLLIEGFQSDPDIISSIPKRV</sequence>
<dbReference type="STRING" id="1196031.A361_10415"/>
<proteinExistence type="predicted"/>
<dbReference type="RefSeq" id="WP_019381838.1">
    <property type="nucleotide sequence ID" value="NZ_CP015506.1"/>
</dbReference>
<gene>
    <name evidence="1" type="ORF">A361_10415</name>
</gene>
<organism evidence="1 2">
    <name type="scientific">Cytobacillus oceanisediminis 2691</name>
    <dbReference type="NCBI Taxonomy" id="1196031"/>
    <lineage>
        <taxon>Bacteria</taxon>
        <taxon>Bacillati</taxon>
        <taxon>Bacillota</taxon>
        <taxon>Bacilli</taxon>
        <taxon>Bacillales</taxon>
        <taxon>Bacillaceae</taxon>
        <taxon>Cytobacillus</taxon>
    </lineage>
</organism>
<accession>A0A160MB66</accession>
<evidence type="ECO:0000313" key="2">
    <source>
        <dbReference type="Proteomes" id="UP000077856"/>
    </source>
</evidence>
<dbReference type="EMBL" id="CP015506">
    <property type="protein sequence ID" value="AND39528.1"/>
    <property type="molecule type" value="Genomic_DNA"/>
</dbReference>
<dbReference type="AlphaFoldDB" id="A0A160MB66"/>
<dbReference type="Proteomes" id="UP000077856">
    <property type="component" value="Chromosome"/>
</dbReference>
<dbReference type="KEGG" id="bon:A361_10415"/>
<protein>
    <submittedName>
        <fullName evidence="1">Uncharacterized protein</fullName>
    </submittedName>
</protein>
<reference evidence="1 2" key="1">
    <citation type="submission" date="2016-04" db="EMBL/GenBank/DDBJ databases">
        <title>Complete genome sequence of Bacillus oceanisediminis strain 2691.</title>
        <authorList>
            <person name="Jeong H."/>
            <person name="Kim H.J."/>
            <person name="Lee D.-W."/>
        </authorList>
    </citation>
    <scope>NUCLEOTIDE SEQUENCE [LARGE SCALE GENOMIC DNA]</scope>
    <source>
        <strain evidence="1 2">2691</strain>
    </source>
</reference>
<evidence type="ECO:0000313" key="1">
    <source>
        <dbReference type="EMBL" id="AND39528.1"/>
    </source>
</evidence>